<name>A0A0A0IDM6_CLOBO</name>
<organism evidence="1 2">
    <name type="scientific">Clostridium botulinum C/D str. DC5</name>
    <dbReference type="NCBI Taxonomy" id="1443128"/>
    <lineage>
        <taxon>Bacteria</taxon>
        <taxon>Bacillati</taxon>
        <taxon>Bacillota</taxon>
        <taxon>Clostridia</taxon>
        <taxon>Eubacteriales</taxon>
        <taxon>Clostridiaceae</taxon>
        <taxon>Clostridium</taxon>
    </lineage>
</organism>
<gene>
    <name evidence="1" type="ORF">Z955_06910</name>
</gene>
<protein>
    <submittedName>
        <fullName evidence="1">Uncharacterized protein</fullName>
    </submittedName>
</protein>
<dbReference type="Proteomes" id="UP000030014">
    <property type="component" value="Unassembled WGS sequence"/>
</dbReference>
<accession>A0A0A0IDM6</accession>
<reference evidence="1 2" key="1">
    <citation type="submission" date="2014-01" db="EMBL/GenBank/DDBJ databases">
        <title>Plasmidome dynamics in the species complex Clostridium novyi sensu lato converts strains of independent lineages into distinctly different pathogens.</title>
        <authorList>
            <person name="Skarin H."/>
            <person name="Segerman B."/>
        </authorList>
    </citation>
    <scope>NUCLEOTIDE SEQUENCE [LARGE SCALE GENOMIC DNA]</scope>
    <source>
        <strain evidence="1 2">DC5</strain>
    </source>
</reference>
<dbReference type="EMBL" id="JDRY01000033">
    <property type="protein sequence ID" value="KGM99549.1"/>
    <property type="molecule type" value="Genomic_DNA"/>
</dbReference>
<evidence type="ECO:0000313" key="2">
    <source>
        <dbReference type="Proteomes" id="UP000030014"/>
    </source>
</evidence>
<sequence length="444" mass="53327">MDKENYFPRKRLFEESQDLIATFYSTGDYISDSASELSSMLAQDIEKDVFYYCLYLLSMMSNTSEIIKVVEKIIKDLNSFRKKRRVTSTEEFIGEIDIEEYIKKNYIEKVIPKEYPSIIKYSTYQLPEYQLTLYIIRRMTEIYHNIVLALGDNEGVSVFKKSHEYNERLRKNALLLNRKYGVDYRKRDSYLSLKKKVVYRYRNRKILTNDFKVLMMLYEKMLMFKGIDFDSDSSLEVFEHYPKFDDRLYEIWLIRKSSEILCSKMGITSEDIEYTPLFEARKKNKYAVLLNASDYRIEILFQNRKSYMPKSDLKWFYWGEDGRQNEIGAIPDLIFMKYRNGESQPNQIVLVDAKNRTWTLDNMEPIKSEIVQQIYIHDNFITLFEEKYCSMLIAHNIDELQSRKFYHKDKSQYEIDVICMDMNEGMMEVSLDKYIEDLSEYLEI</sequence>
<proteinExistence type="predicted"/>
<dbReference type="RefSeq" id="WP_039259430.1">
    <property type="nucleotide sequence ID" value="NZ_JDRY01000033.1"/>
</dbReference>
<evidence type="ECO:0000313" key="1">
    <source>
        <dbReference type="EMBL" id="KGM99549.1"/>
    </source>
</evidence>
<dbReference type="AlphaFoldDB" id="A0A0A0IDM6"/>
<comment type="caution">
    <text evidence="1">The sequence shown here is derived from an EMBL/GenBank/DDBJ whole genome shotgun (WGS) entry which is preliminary data.</text>
</comment>